<feature type="transmembrane region" description="Helical" evidence="1">
    <location>
        <begin position="232"/>
        <end position="258"/>
    </location>
</feature>
<feature type="transmembrane region" description="Helical" evidence="1">
    <location>
        <begin position="265"/>
        <end position="294"/>
    </location>
</feature>
<reference evidence="2 3" key="1">
    <citation type="submission" date="2018-05" db="EMBL/GenBank/DDBJ databases">
        <title>Complete Genome Sequence of Methylobacterium sp. 17Sr1-43.</title>
        <authorList>
            <person name="Srinivasan S."/>
        </authorList>
    </citation>
    <scope>NUCLEOTIDE SEQUENCE [LARGE SCALE GENOMIC DNA]</scope>
    <source>
        <strain evidence="2 3">17Sr1-43</strain>
    </source>
</reference>
<keyword evidence="1" id="KW-0472">Membrane</keyword>
<dbReference type="AlphaFoldDB" id="A0A2U8VZ70"/>
<keyword evidence="1" id="KW-1133">Transmembrane helix</keyword>
<feature type="transmembrane region" description="Helical" evidence="1">
    <location>
        <begin position="154"/>
        <end position="176"/>
    </location>
</feature>
<dbReference type="EMBL" id="CP029551">
    <property type="protein sequence ID" value="AWN38376.1"/>
    <property type="molecule type" value="Genomic_DNA"/>
</dbReference>
<dbReference type="InterPro" id="IPR021913">
    <property type="entry name" value="DUF3526"/>
</dbReference>
<gene>
    <name evidence="2" type="ORF">DK427_23770</name>
</gene>
<accession>A0A2U8VZ70</accession>
<evidence type="ECO:0008006" key="4">
    <source>
        <dbReference type="Google" id="ProtNLM"/>
    </source>
</evidence>
<dbReference type="PANTHER" id="PTHR43471:SF1">
    <property type="entry name" value="ABC TRANSPORTER PERMEASE PROTEIN NOSY-RELATED"/>
    <property type="match status" value="1"/>
</dbReference>
<organism evidence="2 3">
    <name type="scientific">Methylobacterium radiodurans</name>
    <dbReference type="NCBI Taxonomy" id="2202828"/>
    <lineage>
        <taxon>Bacteria</taxon>
        <taxon>Pseudomonadati</taxon>
        <taxon>Pseudomonadota</taxon>
        <taxon>Alphaproteobacteria</taxon>
        <taxon>Hyphomicrobiales</taxon>
        <taxon>Methylobacteriaceae</taxon>
        <taxon>Methylobacterium</taxon>
    </lineage>
</organism>
<evidence type="ECO:0000313" key="2">
    <source>
        <dbReference type="EMBL" id="AWN38376.1"/>
    </source>
</evidence>
<evidence type="ECO:0000256" key="1">
    <source>
        <dbReference type="SAM" id="Phobius"/>
    </source>
</evidence>
<keyword evidence="1" id="KW-0812">Transmembrane</keyword>
<keyword evidence="3" id="KW-1185">Reference proteome</keyword>
<evidence type="ECO:0000313" key="3">
    <source>
        <dbReference type="Proteomes" id="UP000246058"/>
    </source>
</evidence>
<dbReference type="RefSeq" id="WP_109953533.1">
    <property type="nucleotide sequence ID" value="NZ_CP029551.1"/>
</dbReference>
<dbReference type="Proteomes" id="UP000246058">
    <property type="component" value="Chromosome"/>
</dbReference>
<dbReference type="GO" id="GO:0140359">
    <property type="term" value="F:ABC-type transporter activity"/>
    <property type="evidence" value="ECO:0007669"/>
    <property type="project" value="InterPro"/>
</dbReference>
<dbReference type="Pfam" id="PF12040">
    <property type="entry name" value="DUF3526"/>
    <property type="match status" value="1"/>
</dbReference>
<dbReference type="GO" id="GO:0005886">
    <property type="term" value="C:plasma membrane"/>
    <property type="evidence" value="ECO:0007669"/>
    <property type="project" value="UniProtKB-SubCell"/>
</dbReference>
<dbReference type="OrthoDB" id="6016419at2"/>
<sequence length="495" mass="52226">MSARRFLPLLRSELRLILRERMTWAILAALLAALCLGAETGARRVAGEGKAIAEAREDTARSVREAREASARYAQPSALKVNYWQDPTHAFGYMHYFLTTYAVKPPTPLGALSAGQSEIQPAVMKTSFGFSTVFDDTAYEPGSAAALRLGPFDLAFVLVYLVPLAVIALAGTRIAAERDAGILRLIAAQPVEPRIVAGAKFGAAALVLVAAVLGGTALALALAGQPALSPGWAVTLALLATALCAYTVLWVAACALAASLWRGSVAALTILVLAWASLTIVLPALLGLAVAALAPPSSRIEAIDASRRVQDAFYRGDEASRVTAAWLAVRVPAGADRPDLRETPQIKRLARDAFYDATLAPYRAAMQARAEGAAVWSARLGLLSPATALALSLDTAAGTDAARHAAFLAAASAHRQTLRAFFEPRILAQEVRPAAVCAGCPARLDFDAYDSVPSFPAAPALDAARWQALLGAISLWGMTLILVRLALRRFAVWSV</sequence>
<feature type="transmembrane region" description="Helical" evidence="1">
    <location>
        <begin position="466"/>
        <end position="487"/>
    </location>
</feature>
<dbReference type="PANTHER" id="PTHR43471">
    <property type="entry name" value="ABC TRANSPORTER PERMEASE"/>
    <property type="match status" value="1"/>
</dbReference>
<name>A0A2U8VZ70_9HYPH</name>
<dbReference type="KEGG" id="meti:DK427_23770"/>
<protein>
    <recommendedName>
        <fullName evidence="4">DUF3526 domain-containing protein</fullName>
    </recommendedName>
</protein>
<feature type="transmembrane region" description="Helical" evidence="1">
    <location>
        <begin position="197"/>
        <end position="220"/>
    </location>
</feature>
<proteinExistence type="predicted"/>